<protein>
    <recommendedName>
        <fullName evidence="2">Outer membrane protein beta-barrel domain-containing protein</fullName>
    </recommendedName>
</protein>
<evidence type="ECO:0000259" key="2">
    <source>
        <dbReference type="Pfam" id="PF13568"/>
    </source>
</evidence>
<dbReference type="Pfam" id="PF13568">
    <property type="entry name" value="OMP_b-brl_2"/>
    <property type="match status" value="1"/>
</dbReference>
<feature type="chain" id="PRO_5013335491" description="Outer membrane protein beta-barrel domain-containing protein" evidence="1">
    <location>
        <begin position="21"/>
        <end position="227"/>
    </location>
</feature>
<accession>A0A1L3J886</accession>
<sequence length="227" mass="25080">MNKTLYLLVLSLFCFSVSQAQEFSFGIKGGANYVMGGQITGNTSNGLYFGGTVEAEPQIGFHGGAFFEVRFNKFLIRPEFVFSKMETEFPFPTAPSTYAVDKISVPILIGYNVWGPIDLYAGPAYQNILDASLEGTEPPNQVIVVQNTPLAAQVGVKADLGRFEIDLRYDRTLSTKEPMDLDLVNSDYGINRATFDDTRLNQILLSLSFKIFDSSADPGRRKGGCYF</sequence>
<feature type="domain" description="Outer membrane protein beta-barrel" evidence="2">
    <location>
        <begin position="19"/>
        <end position="173"/>
    </location>
</feature>
<evidence type="ECO:0000313" key="3">
    <source>
        <dbReference type="EMBL" id="APG61313.1"/>
    </source>
</evidence>
<proteinExistence type="predicted"/>
<dbReference type="RefSeq" id="WP_072554004.1">
    <property type="nucleotide sequence ID" value="NZ_CP018153.1"/>
</dbReference>
<dbReference type="AlphaFoldDB" id="A0A1L3J886"/>
<feature type="signal peptide" evidence="1">
    <location>
        <begin position="1"/>
        <end position="20"/>
    </location>
</feature>
<dbReference type="InterPro" id="IPR025665">
    <property type="entry name" value="Beta-barrel_OMP_2"/>
</dbReference>
<dbReference type="STRING" id="1913577.LPB144_13255"/>
<name>A0A1L3J886_9FLAO</name>
<keyword evidence="4" id="KW-1185">Reference proteome</keyword>
<organism evidence="3 4">
    <name type="scientific">Christiangramia salexigens</name>
    <dbReference type="NCBI Taxonomy" id="1913577"/>
    <lineage>
        <taxon>Bacteria</taxon>
        <taxon>Pseudomonadati</taxon>
        <taxon>Bacteroidota</taxon>
        <taxon>Flavobacteriia</taxon>
        <taxon>Flavobacteriales</taxon>
        <taxon>Flavobacteriaceae</taxon>
        <taxon>Christiangramia</taxon>
    </lineage>
</organism>
<dbReference type="KEGG" id="grl:LPB144_13255"/>
<dbReference type="Proteomes" id="UP000182510">
    <property type="component" value="Chromosome"/>
</dbReference>
<evidence type="ECO:0000313" key="4">
    <source>
        <dbReference type="Proteomes" id="UP000182510"/>
    </source>
</evidence>
<reference evidence="3 4" key="1">
    <citation type="submission" date="2016-11" db="EMBL/GenBank/DDBJ databases">
        <title>Gramella sp. LPB0144 isolated from marine environment.</title>
        <authorList>
            <person name="Kim E."/>
            <person name="Yi H."/>
        </authorList>
    </citation>
    <scope>NUCLEOTIDE SEQUENCE [LARGE SCALE GENOMIC DNA]</scope>
    <source>
        <strain evidence="3 4">LPB0144</strain>
    </source>
</reference>
<dbReference type="OrthoDB" id="1421140at2"/>
<evidence type="ECO:0000256" key="1">
    <source>
        <dbReference type="SAM" id="SignalP"/>
    </source>
</evidence>
<keyword evidence="1" id="KW-0732">Signal</keyword>
<gene>
    <name evidence="3" type="ORF">LPB144_13255</name>
</gene>
<dbReference type="EMBL" id="CP018153">
    <property type="protein sequence ID" value="APG61313.1"/>
    <property type="molecule type" value="Genomic_DNA"/>
</dbReference>